<gene>
    <name evidence="1" type="ORF">S01H4_23884</name>
</gene>
<proteinExistence type="predicted"/>
<comment type="caution">
    <text evidence="1">The sequence shown here is derived from an EMBL/GenBank/DDBJ whole genome shotgun (WGS) entry which is preliminary data.</text>
</comment>
<accession>X1AFD9</accession>
<protein>
    <submittedName>
        <fullName evidence="1">Uncharacterized protein</fullName>
    </submittedName>
</protein>
<dbReference type="EMBL" id="BART01011140">
    <property type="protein sequence ID" value="GAG81285.1"/>
    <property type="molecule type" value="Genomic_DNA"/>
</dbReference>
<reference evidence="1" key="1">
    <citation type="journal article" date="2014" name="Front. Microbiol.">
        <title>High frequency of phylogenetically diverse reductive dehalogenase-homologous genes in deep subseafloor sedimentary metagenomes.</title>
        <authorList>
            <person name="Kawai M."/>
            <person name="Futagami T."/>
            <person name="Toyoda A."/>
            <person name="Takaki Y."/>
            <person name="Nishi S."/>
            <person name="Hori S."/>
            <person name="Arai W."/>
            <person name="Tsubouchi T."/>
            <person name="Morono Y."/>
            <person name="Uchiyama I."/>
            <person name="Ito T."/>
            <person name="Fujiyama A."/>
            <person name="Inagaki F."/>
            <person name="Takami H."/>
        </authorList>
    </citation>
    <scope>NUCLEOTIDE SEQUENCE</scope>
    <source>
        <strain evidence="1">Expedition CK06-06</strain>
    </source>
</reference>
<dbReference type="AlphaFoldDB" id="X1AFD9"/>
<sequence length="71" mass="8715">MDEKWEKCPRCLEERKDDWWVPDAEWKKYVPKKWWDENLCLSCYLYSVRTRIQLEGQGFPNSNQKVEGEES</sequence>
<name>X1AFD9_9ZZZZ</name>
<organism evidence="1">
    <name type="scientific">marine sediment metagenome</name>
    <dbReference type="NCBI Taxonomy" id="412755"/>
    <lineage>
        <taxon>unclassified sequences</taxon>
        <taxon>metagenomes</taxon>
        <taxon>ecological metagenomes</taxon>
    </lineage>
</organism>
<evidence type="ECO:0000313" key="1">
    <source>
        <dbReference type="EMBL" id="GAG81285.1"/>
    </source>
</evidence>